<keyword evidence="3" id="KW-1185">Reference proteome</keyword>
<organism evidence="2 3">
    <name type="scientific">Chlorella ohadii</name>
    <dbReference type="NCBI Taxonomy" id="2649997"/>
    <lineage>
        <taxon>Eukaryota</taxon>
        <taxon>Viridiplantae</taxon>
        <taxon>Chlorophyta</taxon>
        <taxon>core chlorophytes</taxon>
        <taxon>Trebouxiophyceae</taxon>
        <taxon>Chlorellales</taxon>
        <taxon>Chlorellaceae</taxon>
        <taxon>Chlorella clade</taxon>
        <taxon>Chlorella</taxon>
    </lineage>
</organism>
<accession>A0AAD5H237</accession>
<feature type="compositionally biased region" description="Basic and acidic residues" evidence="1">
    <location>
        <begin position="64"/>
        <end position="75"/>
    </location>
</feature>
<evidence type="ECO:0000313" key="2">
    <source>
        <dbReference type="EMBL" id="KAI7838278.1"/>
    </source>
</evidence>
<comment type="caution">
    <text evidence="2">The sequence shown here is derived from an EMBL/GenBank/DDBJ whole genome shotgun (WGS) entry which is preliminary data.</text>
</comment>
<dbReference type="Proteomes" id="UP001205105">
    <property type="component" value="Unassembled WGS sequence"/>
</dbReference>
<proteinExistence type="predicted"/>
<evidence type="ECO:0000313" key="3">
    <source>
        <dbReference type="Proteomes" id="UP001205105"/>
    </source>
</evidence>
<feature type="region of interest" description="Disordered" evidence="1">
    <location>
        <begin position="1"/>
        <end position="75"/>
    </location>
</feature>
<dbReference type="EMBL" id="JADXDR010000130">
    <property type="protein sequence ID" value="KAI7838278.1"/>
    <property type="molecule type" value="Genomic_DNA"/>
</dbReference>
<gene>
    <name evidence="2" type="ORF">COHA_007932</name>
</gene>
<dbReference type="AlphaFoldDB" id="A0AAD5H237"/>
<sequence length="75" mass="7816">MSSEEGKQGVFRGATTDTDRRHGDPDAGGLTSGEKSAVSRGYIPKTAEGDQSKQEAAQQYASDKGVELDKGPGTD</sequence>
<reference evidence="2" key="1">
    <citation type="submission" date="2020-11" db="EMBL/GenBank/DDBJ databases">
        <title>Chlorella ohadii genome sequencing and assembly.</title>
        <authorList>
            <person name="Murik O."/>
            <person name="Treves H."/>
            <person name="Kedem I."/>
            <person name="Shotland Y."/>
            <person name="Kaplan A."/>
        </authorList>
    </citation>
    <scope>NUCLEOTIDE SEQUENCE</scope>
    <source>
        <strain evidence="2">1</strain>
    </source>
</reference>
<evidence type="ECO:0000256" key="1">
    <source>
        <dbReference type="SAM" id="MobiDB-lite"/>
    </source>
</evidence>
<protein>
    <submittedName>
        <fullName evidence="2">Uncharacterized protein</fullName>
    </submittedName>
</protein>
<name>A0AAD5H237_9CHLO</name>